<dbReference type="GO" id="GO:0006310">
    <property type="term" value="P:DNA recombination"/>
    <property type="evidence" value="ECO:0007669"/>
    <property type="project" value="UniProtKB-KW"/>
</dbReference>
<dbReference type="GO" id="GO:0015074">
    <property type="term" value="P:DNA integration"/>
    <property type="evidence" value="ECO:0007669"/>
    <property type="project" value="InterPro"/>
</dbReference>
<reference evidence="3" key="1">
    <citation type="submission" date="2022-02" db="EMBL/GenBank/DDBJ databases">
        <title>Crop Bioprotection Bacillus Genome Sequencing.</title>
        <authorList>
            <person name="Dunlap C."/>
        </authorList>
    </citation>
    <scope>NUCLEOTIDE SEQUENCE</scope>
    <source>
        <strain evidence="3">T20C13</strain>
    </source>
</reference>
<comment type="caution">
    <text evidence="3">The sequence shown here is derived from an EMBL/GenBank/DDBJ whole genome shotgun (WGS) entry which is preliminary data.</text>
</comment>
<dbReference type="InterPro" id="IPR002104">
    <property type="entry name" value="Integrase_catalytic"/>
</dbReference>
<name>A0A9Q4HT59_9BACI</name>
<dbReference type="InterPro" id="IPR011010">
    <property type="entry name" value="DNA_brk_join_enz"/>
</dbReference>
<dbReference type="EMBL" id="JALAXJ010000003">
    <property type="protein sequence ID" value="MCY9228416.1"/>
    <property type="molecule type" value="Genomic_DNA"/>
</dbReference>
<accession>A0A9Q4HT59</accession>
<dbReference type="SUPFAM" id="SSF56349">
    <property type="entry name" value="DNA breaking-rejoining enzymes"/>
    <property type="match status" value="1"/>
</dbReference>
<dbReference type="AlphaFoldDB" id="A0A9Q4HT59"/>
<dbReference type="GO" id="GO:0003677">
    <property type="term" value="F:DNA binding"/>
    <property type="evidence" value="ECO:0007669"/>
    <property type="project" value="InterPro"/>
</dbReference>
<protein>
    <submittedName>
        <fullName evidence="3">Tyrosine-type recombinase/integrase</fullName>
    </submittedName>
</protein>
<dbReference type="Proteomes" id="UP001066278">
    <property type="component" value="Unassembled WGS sequence"/>
</dbReference>
<dbReference type="PROSITE" id="PS51898">
    <property type="entry name" value="TYR_RECOMBINASE"/>
    <property type="match status" value="1"/>
</dbReference>
<evidence type="ECO:0000313" key="3">
    <source>
        <dbReference type="EMBL" id="MCY9228416.1"/>
    </source>
</evidence>
<evidence type="ECO:0000259" key="2">
    <source>
        <dbReference type="PROSITE" id="PS51898"/>
    </source>
</evidence>
<gene>
    <name evidence="3" type="ORF">MOE99_03345</name>
</gene>
<dbReference type="InterPro" id="IPR013762">
    <property type="entry name" value="Integrase-like_cat_sf"/>
</dbReference>
<dbReference type="Gene3D" id="1.10.443.10">
    <property type="entry name" value="Intergrase catalytic core"/>
    <property type="match status" value="1"/>
</dbReference>
<keyword evidence="1" id="KW-0233">DNA recombination</keyword>
<sequence length="51" mass="5674">MDAVLDKTDLHHKTPHGLRHTHAIMLLESGADLKYVSERLGHTTVKITADV</sequence>
<dbReference type="RefSeq" id="WP_248596977.1">
    <property type="nucleotide sequence ID" value="NZ_CP126534.1"/>
</dbReference>
<evidence type="ECO:0000313" key="4">
    <source>
        <dbReference type="Proteomes" id="UP001066278"/>
    </source>
</evidence>
<feature type="domain" description="Tyr recombinase" evidence="2">
    <location>
        <begin position="1"/>
        <end position="51"/>
    </location>
</feature>
<evidence type="ECO:0000256" key="1">
    <source>
        <dbReference type="ARBA" id="ARBA00023172"/>
    </source>
</evidence>
<proteinExistence type="predicted"/>
<organism evidence="3 4">
    <name type="scientific">Bacillus inaquosorum</name>
    <dbReference type="NCBI Taxonomy" id="483913"/>
    <lineage>
        <taxon>Bacteria</taxon>
        <taxon>Bacillati</taxon>
        <taxon>Bacillota</taxon>
        <taxon>Bacilli</taxon>
        <taxon>Bacillales</taxon>
        <taxon>Bacillaceae</taxon>
        <taxon>Bacillus</taxon>
    </lineage>
</organism>
<dbReference type="Pfam" id="PF00589">
    <property type="entry name" value="Phage_integrase"/>
    <property type="match status" value="1"/>
</dbReference>